<dbReference type="Pfam" id="PF06839">
    <property type="entry name" value="Zn_ribbon_GRF"/>
    <property type="match status" value="1"/>
</dbReference>
<evidence type="ECO:0000256" key="5">
    <source>
        <dbReference type="SAM" id="Coils"/>
    </source>
</evidence>
<dbReference type="GO" id="GO:0008270">
    <property type="term" value="F:zinc ion binding"/>
    <property type="evidence" value="ECO:0007669"/>
    <property type="project" value="UniProtKB-KW"/>
</dbReference>
<evidence type="ECO:0000256" key="3">
    <source>
        <dbReference type="ARBA" id="ARBA00022833"/>
    </source>
</evidence>
<name>A0A5A7Q7A7_STRAF</name>
<keyword evidence="2 4" id="KW-0863">Zinc-finger</keyword>
<evidence type="ECO:0000259" key="7">
    <source>
        <dbReference type="PROSITE" id="PS51999"/>
    </source>
</evidence>
<keyword evidence="3" id="KW-0862">Zinc</keyword>
<feature type="coiled-coil region" evidence="5">
    <location>
        <begin position="71"/>
        <end position="119"/>
    </location>
</feature>
<evidence type="ECO:0000256" key="6">
    <source>
        <dbReference type="SAM" id="Phobius"/>
    </source>
</evidence>
<evidence type="ECO:0000256" key="2">
    <source>
        <dbReference type="ARBA" id="ARBA00022771"/>
    </source>
</evidence>
<feature type="domain" description="GRF-type" evidence="7">
    <location>
        <begin position="14"/>
        <end position="58"/>
    </location>
</feature>
<dbReference type="PANTHER" id="PTHR33248">
    <property type="entry name" value="ZINC ION-BINDING PROTEIN"/>
    <property type="match status" value="1"/>
</dbReference>
<keyword evidence="9" id="KW-1185">Reference proteome</keyword>
<comment type="caution">
    <text evidence="8">The sequence shown here is derived from an EMBL/GenBank/DDBJ whole genome shotgun (WGS) entry which is preliminary data.</text>
</comment>
<keyword evidence="1" id="KW-0479">Metal-binding</keyword>
<dbReference type="InterPro" id="IPR010666">
    <property type="entry name" value="Znf_GRF"/>
</dbReference>
<keyword evidence="6" id="KW-0472">Membrane</keyword>
<accession>A0A5A7Q7A7</accession>
<dbReference type="PROSITE" id="PS51999">
    <property type="entry name" value="ZF_GRF"/>
    <property type="match status" value="1"/>
</dbReference>
<evidence type="ECO:0000256" key="1">
    <source>
        <dbReference type="ARBA" id="ARBA00022723"/>
    </source>
</evidence>
<reference evidence="9" key="1">
    <citation type="journal article" date="2019" name="Curr. Biol.">
        <title>Genome Sequence of Striga asiatica Provides Insight into the Evolution of Plant Parasitism.</title>
        <authorList>
            <person name="Yoshida S."/>
            <person name="Kim S."/>
            <person name="Wafula E.K."/>
            <person name="Tanskanen J."/>
            <person name="Kim Y.M."/>
            <person name="Honaas L."/>
            <person name="Yang Z."/>
            <person name="Spallek T."/>
            <person name="Conn C.E."/>
            <person name="Ichihashi Y."/>
            <person name="Cheong K."/>
            <person name="Cui S."/>
            <person name="Der J.P."/>
            <person name="Gundlach H."/>
            <person name="Jiao Y."/>
            <person name="Hori C."/>
            <person name="Ishida J.K."/>
            <person name="Kasahara H."/>
            <person name="Kiba T."/>
            <person name="Kim M.S."/>
            <person name="Koo N."/>
            <person name="Laohavisit A."/>
            <person name="Lee Y.H."/>
            <person name="Lumba S."/>
            <person name="McCourt P."/>
            <person name="Mortimer J.C."/>
            <person name="Mutuku J.M."/>
            <person name="Nomura T."/>
            <person name="Sasaki-Sekimoto Y."/>
            <person name="Seto Y."/>
            <person name="Wang Y."/>
            <person name="Wakatake T."/>
            <person name="Sakakibara H."/>
            <person name="Demura T."/>
            <person name="Yamaguchi S."/>
            <person name="Yoneyama K."/>
            <person name="Manabe R.I."/>
            <person name="Nelson D.C."/>
            <person name="Schulman A.H."/>
            <person name="Timko M.P."/>
            <person name="dePamphilis C.W."/>
            <person name="Choi D."/>
            <person name="Shirasu K."/>
        </authorList>
    </citation>
    <scope>NUCLEOTIDE SEQUENCE [LARGE SCALE GENOMIC DNA]</scope>
    <source>
        <strain evidence="9">cv. UVA1</strain>
    </source>
</reference>
<dbReference type="OrthoDB" id="913116at2759"/>
<keyword evidence="6" id="KW-1133">Transmembrane helix</keyword>
<evidence type="ECO:0000313" key="9">
    <source>
        <dbReference type="Proteomes" id="UP000325081"/>
    </source>
</evidence>
<proteinExistence type="predicted"/>
<evidence type="ECO:0000256" key="4">
    <source>
        <dbReference type="PROSITE-ProRule" id="PRU01343"/>
    </source>
</evidence>
<sequence length="134" mass="15365">MSSCLQGSSSNILCLCGFPAKLRASKTSSNPGRKFYGCRDWRPNGAGGCPFFSWYDTTEIGKMEAEGKITSVKLESEIGSLKEKMARLELLEEETKIMKQKYEIELKKLNRRIWRLELLVSLTFVYVLISYFMK</sequence>
<dbReference type="Proteomes" id="UP000325081">
    <property type="component" value="Unassembled WGS sequence"/>
</dbReference>
<dbReference type="EMBL" id="BKCP01006071">
    <property type="protein sequence ID" value="GER41139.1"/>
    <property type="molecule type" value="Genomic_DNA"/>
</dbReference>
<evidence type="ECO:0000313" key="8">
    <source>
        <dbReference type="EMBL" id="GER41139.1"/>
    </source>
</evidence>
<feature type="transmembrane region" description="Helical" evidence="6">
    <location>
        <begin position="116"/>
        <end position="133"/>
    </location>
</feature>
<organism evidence="8 9">
    <name type="scientific">Striga asiatica</name>
    <name type="common">Asiatic witchweed</name>
    <name type="synonym">Buchnera asiatica</name>
    <dbReference type="NCBI Taxonomy" id="4170"/>
    <lineage>
        <taxon>Eukaryota</taxon>
        <taxon>Viridiplantae</taxon>
        <taxon>Streptophyta</taxon>
        <taxon>Embryophyta</taxon>
        <taxon>Tracheophyta</taxon>
        <taxon>Spermatophyta</taxon>
        <taxon>Magnoliopsida</taxon>
        <taxon>eudicotyledons</taxon>
        <taxon>Gunneridae</taxon>
        <taxon>Pentapetalae</taxon>
        <taxon>asterids</taxon>
        <taxon>lamiids</taxon>
        <taxon>Lamiales</taxon>
        <taxon>Orobanchaceae</taxon>
        <taxon>Buchnereae</taxon>
        <taxon>Striga</taxon>
    </lineage>
</organism>
<keyword evidence="5" id="KW-0175">Coiled coil</keyword>
<gene>
    <name evidence="8" type="ORF">STAS_17845</name>
</gene>
<protein>
    <submittedName>
        <fullName evidence="8">Zinc ion binding</fullName>
    </submittedName>
</protein>
<dbReference type="AlphaFoldDB" id="A0A5A7Q7A7"/>
<keyword evidence="6" id="KW-0812">Transmembrane</keyword>